<proteinExistence type="predicted"/>
<organism evidence="1 2">
    <name type="scientific">Fusarium equiseti</name>
    <name type="common">Fusarium scirpi</name>
    <dbReference type="NCBI Taxonomy" id="61235"/>
    <lineage>
        <taxon>Eukaryota</taxon>
        <taxon>Fungi</taxon>
        <taxon>Dikarya</taxon>
        <taxon>Ascomycota</taxon>
        <taxon>Pezizomycotina</taxon>
        <taxon>Sordariomycetes</taxon>
        <taxon>Hypocreomycetidae</taxon>
        <taxon>Hypocreales</taxon>
        <taxon>Nectriaceae</taxon>
        <taxon>Fusarium</taxon>
        <taxon>Fusarium incarnatum-equiseti species complex</taxon>
    </lineage>
</organism>
<dbReference type="Proteomes" id="UP000693738">
    <property type="component" value="Unassembled WGS sequence"/>
</dbReference>
<dbReference type="EMBL" id="CAJSTJ010000111">
    <property type="protein sequence ID" value="CAG7557105.1"/>
    <property type="molecule type" value="Genomic_DNA"/>
</dbReference>
<gene>
    <name evidence="1" type="ORF">FEQUK3_LOCUS2835</name>
</gene>
<evidence type="ECO:0000313" key="1">
    <source>
        <dbReference type="EMBL" id="CAG7557105.1"/>
    </source>
</evidence>
<dbReference type="AlphaFoldDB" id="A0A8J2NEL2"/>
<comment type="caution">
    <text evidence="1">The sequence shown here is derived from an EMBL/GenBank/DDBJ whole genome shotgun (WGS) entry which is preliminary data.</text>
</comment>
<evidence type="ECO:0000313" key="2">
    <source>
        <dbReference type="Proteomes" id="UP000693738"/>
    </source>
</evidence>
<reference evidence="1" key="1">
    <citation type="submission" date="2021-05" db="EMBL/GenBank/DDBJ databases">
        <authorList>
            <person name="Khan N."/>
        </authorList>
    </citation>
    <scope>NUCLEOTIDE SEQUENCE</scope>
</reference>
<protein>
    <submittedName>
        <fullName evidence="1">Uncharacterized protein</fullName>
    </submittedName>
</protein>
<accession>A0A8J2NEL2</accession>
<name>A0A8J2NEL2_FUSEQ</name>
<sequence>MRDLAFNWDGVAYDTGKPIRIQEQVIRIVPNTTTLKAQYNLASCMLHPPIYSREDLRVQDAQEEELAVVIGELLPEDFEYNYPENLFPTQSFDFGRHDLIIPTQDRVGYVIETFSGNRSRQCFLLCNERFDGVRFVKRIGGLHTNAIRDRLFYYHEFSKCEARTKLDRWSFFLRKIKDFIKAALEKDGSKASGPGHT</sequence>